<accession>A0A6M6ZHL5</accession>
<dbReference type="Proteomes" id="UP000000558">
    <property type="component" value="Chromosome"/>
</dbReference>
<dbReference type="Pfam" id="PF05100">
    <property type="entry name" value="Phage_tail_L"/>
    <property type="match status" value="1"/>
</dbReference>
<dbReference type="GO" id="GO:0051536">
    <property type="term" value="F:iron-sulfur cluster binding"/>
    <property type="evidence" value="ECO:0007669"/>
    <property type="project" value="InterPro"/>
</dbReference>
<protein>
    <submittedName>
        <fullName evidence="1">Phage minor tail protein</fullName>
    </submittedName>
</protein>
<dbReference type="RefSeq" id="NP_308866.1">
    <property type="nucleotide sequence ID" value="NC_002695.1"/>
</dbReference>
<sequence>MQDIPQETHHETTRLTQSAQAVLWEIDLTEVGGERYFFCNEQNEKGEPVTWQGRQYQAYPIQGTGFELNGKGSSARPTLTVSNLHGMVTGMAEDLQSLVGGTVVRRKVYARFLDAVNFVNGNSDADPEQEVISRWRIEQCSELSAVSASFVLSTPTETDGAVFPGRIMLANTCTWTYRGDECGYHGPAVADEYDQPTSDITKDKCSKCLSGCKFRNNVGNFGGFLSINKLSQ</sequence>
<dbReference type="PATRIC" id="fig|386585.9.peg.954"/>
<dbReference type="InterPro" id="IPR006487">
    <property type="entry name" value="Phage_lambda_L"/>
</dbReference>
<accession>A0A7Z3DAW7</accession>
<dbReference type="STRING" id="155864.Z0977"/>
<dbReference type="eggNOG" id="COG4672">
    <property type="taxonomic scope" value="Bacteria"/>
</dbReference>
<dbReference type="AlphaFoldDB" id="A0A0H3JCX3"/>
<evidence type="ECO:0000313" key="1">
    <source>
        <dbReference type="EMBL" id="BAB34262.1"/>
    </source>
</evidence>
<dbReference type="KEGG" id="ecs:ECs_0839"/>
<dbReference type="RefSeq" id="WP_001152360.1">
    <property type="nucleotide sequence ID" value="NZ_CP012802.1"/>
</dbReference>
<gene>
    <name evidence="1" type="ORF">ECs_0839</name>
</gene>
<name>A0A0H3JCX3_ECO57</name>
<dbReference type="SMR" id="A0A0H3JCX3"/>
<dbReference type="GO" id="GO:0046718">
    <property type="term" value="P:symbiont entry into host cell"/>
    <property type="evidence" value="ECO:0007669"/>
    <property type="project" value="InterPro"/>
</dbReference>
<dbReference type="GO" id="GO:0030430">
    <property type="term" value="C:host cell cytoplasm"/>
    <property type="evidence" value="ECO:0007669"/>
    <property type="project" value="InterPro"/>
</dbReference>
<reference evidence="1 2" key="2">
    <citation type="journal article" date="2001" name="DNA Res.">
        <title>Complete genome sequence of enterohemorrhagic Escherichia coli O157:H7 and genomic comparison with a laboratory strain K-12.</title>
        <authorList>
            <person name="Hayashi T."/>
            <person name="Makino K."/>
            <person name="Ohnishi M."/>
            <person name="Kurokawa K."/>
            <person name="Ishii K."/>
            <person name="Yokoyama K."/>
            <person name="Han C.G."/>
            <person name="Ohtsubo E."/>
            <person name="Nakayama K."/>
            <person name="Murata T."/>
            <person name="Tanaka M."/>
            <person name="Tobe T."/>
            <person name="Iida T."/>
            <person name="Takami H."/>
            <person name="Honda T."/>
            <person name="Sasakawa C."/>
            <person name="Ogasawara N."/>
            <person name="Yasunaga T."/>
            <person name="Kuhara S."/>
            <person name="Shiba T."/>
            <person name="Hattori M."/>
            <person name="Shinagawa H."/>
        </authorList>
    </citation>
    <scope>NUCLEOTIDE SEQUENCE [LARGE SCALE GENOMIC DNA]</scope>
    <source>
        <strain evidence="2">O157:H7 / Sakai / RIMD 0509952 / EHEC</strain>
    </source>
</reference>
<keyword evidence="2" id="KW-1185">Reference proteome</keyword>
<dbReference type="EMBL" id="BA000007">
    <property type="protein sequence ID" value="BAB34262.1"/>
    <property type="molecule type" value="Genomic_DNA"/>
</dbReference>
<dbReference type="HOGENOM" id="CLU_077143_0_0_6"/>
<dbReference type="OMA" id="SRANIWW"/>
<accession>A0A0H3JCX3</accession>
<organism evidence="1 2">
    <name type="scientific">Escherichia coli O157:H7</name>
    <dbReference type="NCBI Taxonomy" id="83334"/>
    <lineage>
        <taxon>Bacteria</taxon>
        <taxon>Pseudomonadati</taxon>
        <taxon>Pseudomonadota</taxon>
        <taxon>Gammaproteobacteria</taxon>
        <taxon>Enterobacterales</taxon>
        <taxon>Enterobacteriaceae</taxon>
        <taxon>Escherichia</taxon>
    </lineage>
</organism>
<dbReference type="NCBIfam" id="TIGR01600">
    <property type="entry name" value="phage_tail_L"/>
    <property type="match status" value="1"/>
</dbReference>
<reference evidence="1 2" key="1">
    <citation type="journal article" date="2000" name="Syst. Appl. Microbiol.">
        <title>Comparative analysis of the whole set of rRNA operons between an enterohemorrhagic Escherichia coli O157:H7 Sakai strain and an Escherichia coli K-12 strain MG1655.</title>
        <authorList>
            <person name="Ohnishi M."/>
            <person name="Murata T."/>
            <person name="Nakayama K."/>
            <person name="Kuhara S."/>
            <person name="Hattori M."/>
            <person name="Kurokawa K."/>
            <person name="Yasunaga T."/>
            <person name="Yokoyama K."/>
            <person name="Makino K."/>
            <person name="Shinagawa H."/>
            <person name="Hayashi T."/>
        </authorList>
    </citation>
    <scope>NUCLEOTIDE SEQUENCE [LARGE SCALE GENOMIC DNA]</scope>
    <source>
        <strain evidence="2">O157:H7 / Sakai / RIMD 0509952 / EHEC</strain>
    </source>
</reference>
<evidence type="ECO:0000313" key="2">
    <source>
        <dbReference type="Proteomes" id="UP000000558"/>
    </source>
</evidence>
<proteinExistence type="predicted"/>
<dbReference type="GeneID" id="917583"/>